<dbReference type="Proteomes" id="UP001187192">
    <property type="component" value="Unassembled WGS sequence"/>
</dbReference>
<keyword evidence="11" id="KW-0460">Magnesium</keyword>
<feature type="domain" description="PRORP" evidence="15">
    <location>
        <begin position="561"/>
        <end position="785"/>
    </location>
</feature>
<accession>A0AA88AT81</accession>
<dbReference type="GO" id="GO:0001682">
    <property type="term" value="P:tRNA 5'-leader removal"/>
    <property type="evidence" value="ECO:0007669"/>
    <property type="project" value="UniProtKB-ARBA"/>
</dbReference>
<dbReference type="GO" id="GO:0004526">
    <property type="term" value="F:ribonuclease P activity"/>
    <property type="evidence" value="ECO:0007669"/>
    <property type="project" value="UniProtKB-EC"/>
</dbReference>
<dbReference type="EC" id="3.1.26.5" evidence="4"/>
<gene>
    <name evidence="17" type="ORF">TIFTF001_019707</name>
</gene>
<feature type="compositionally biased region" description="Basic and acidic residues" evidence="14">
    <location>
        <begin position="794"/>
        <end position="809"/>
    </location>
</feature>
<dbReference type="InterPro" id="IPR031595">
    <property type="entry name" value="PRORP_C"/>
</dbReference>
<comment type="cofactor">
    <cofactor evidence="2">
        <name>Mg(2+)</name>
        <dbReference type="ChEBI" id="CHEBI:18420"/>
    </cofactor>
</comment>
<feature type="repeat" description="PPR" evidence="13">
    <location>
        <begin position="432"/>
        <end position="466"/>
    </location>
</feature>
<dbReference type="PANTHER" id="PTHR13547">
    <property type="match status" value="1"/>
</dbReference>
<proteinExistence type="inferred from homology"/>
<dbReference type="GO" id="GO:0046872">
    <property type="term" value="F:metal ion binding"/>
    <property type="evidence" value="ECO:0007669"/>
    <property type="project" value="UniProtKB-KW"/>
</dbReference>
<evidence type="ECO:0000256" key="5">
    <source>
        <dbReference type="ARBA" id="ARBA00022694"/>
    </source>
</evidence>
<evidence type="ECO:0000256" key="2">
    <source>
        <dbReference type="ARBA" id="ARBA00001946"/>
    </source>
</evidence>
<comment type="similarity">
    <text evidence="3">Belongs to the PPR family. P subfamily.</text>
</comment>
<evidence type="ECO:0000256" key="12">
    <source>
        <dbReference type="ARBA" id="ARBA00023211"/>
    </source>
</evidence>
<evidence type="ECO:0000256" key="13">
    <source>
        <dbReference type="PROSITE-ProRule" id="PRU00708"/>
    </source>
</evidence>
<dbReference type="FunFam" id="1.25.40.10:FF:003531">
    <property type="entry name" value="Uncharacterized protein"/>
    <property type="match status" value="1"/>
</dbReference>
<dbReference type="InterPro" id="IPR011990">
    <property type="entry name" value="TPR-like_helical_dom_sf"/>
</dbReference>
<evidence type="ECO:0000256" key="8">
    <source>
        <dbReference type="ARBA" id="ARBA00022737"/>
    </source>
</evidence>
<evidence type="ECO:0000256" key="14">
    <source>
        <dbReference type="SAM" id="MobiDB-lite"/>
    </source>
</evidence>
<keyword evidence="7" id="KW-0479">Metal-binding</keyword>
<feature type="compositionally biased region" description="Polar residues" evidence="14">
    <location>
        <begin position="810"/>
        <end position="824"/>
    </location>
</feature>
<feature type="region of interest" description="Disordered" evidence="14">
    <location>
        <begin position="271"/>
        <end position="301"/>
    </location>
</feature>
<dbReference type="Gene3D" id="3.40.50.11980">
    <property type="match status" value="1"/>
</dbReference>
<evidence type="ECO:0000259" key="15">
    <source>
        <dbReference type="Pfam" id="PF16953"/>
    </source>
</evidence>
<evidence type="ECO:0000256" key="3">
    <source>
        <dbReference type="ARBA" id="ARBA00007626"/>
    </source>
</evidence>
<feature type="domain" description="PROP1-like PPR" evidence="16">
    <location>
        <begin position="183"/>
        <end position="242"/>
    </location>
</feature>
<keyword evidence="18" id="KW-1185">Reference proteome</keyword>
<dbReference type="PANTHER" id="PTHR13547:SF7">
    <property type="entry name" value="RIBONUCLEASE P"/>
    <property type="match status" value="1"/>
</dbReference>
<evidence type="ECO:0000256" key="1">
    <source>
        <dbReference type="ARBA" id="ARBA00000928"/>
    </source>
</evidence>
<keyword evidence="9" id="KW-0378">Hydrolase</keyword>
<dbReference type="FunFam" id="3.40.50.11980:FF:000002">
    <property type="entry name" value="Proteinaceous RNase P 2"/>
    <property type="match status" value="1"/>
</dbReference>
<feature type="region of interest" description="Disordered" evidence="14">
    <location>
        <begin position="794"/>
        <end position="827"/>
    </location>
</feature>
<keyword evidence="8" id="KW-0677">Repeat</keyword>
<keyword evidence="10" id="KW-0862">Zinc</keyword>
<evidence type="ECO:0000256" key="6">
    <source>
        <dbReference type="ARBA" id="ARBA00022722"/>
    </source>
</evidence>
<feature type="region of interest" description="Disordered" evidence="14">
    <location>
        <begin position="344"/>
        <end position="364"/>
    </location>
</feature>
<evidence type="ECO:0000256" key="7">
    <source>
        <dbReference type="ARBA" id="ARBA00022723"/>
    </source>
</evidence>
<name>A0AA88AT81_FICCA</name>
<feature type="region of interest" description="Disordered" evidence="14">
    <location>
        <begin position="154"/>
        <end position="191"/>
    </location>
</feature>
<dbReference type="Pfam" id="PF16953">
    <property type="entry name" value="PRORP"/>
    <property type="match status" value="1"/>
</dbReference>
<evidence type="ECO:0000256" key="9">
    <source>
        <dbReference type="ARBA" id="ARBA00022801"/>
    </source>
</evidence>
<keyword evidence="12" id="KW-0464">Manganese</keyword>
<reference evidence="17" key="1">
    <citation type="submission" date="2023-07" db="EMBL/GenBank/DDBJ databases">
        <title>draft genome sequence of fig (Ficus carica).</title>
        <authorList>
            <person name="Takahashi T."/>
            <person name="Nishimura K."/>
        </authorList>
    </citation>
    <scope>NUCLEOTIDE SEQUENCE</scope>
</reference>
<comment type="catalytic activity">
    <reaction evidence="1">
        <text>Endonucleolytic cleavage of RNA, removing 5'-extranucleotides from tRNA precursor.</text>
        <dbReference type="EC" id="3.1.26.5"/>
    </reaction>
</comment>
<evidence type="ECO:0000256" key="10">
    <source>
        <dbReference type="ARBA" id="ARBA00022833"/>
    </source>
</evidence>
<evidence type="ECO:0000313" key="18">
    <source>
        <dbReference type="Proteomes" id="UP001187192"/>
    </source>
</evidence>
<evidence type="ECO:0000259" key="16">
    <source>
        <dbReference type="Pfam" id="PF17177"/>
    </source>
</evidence>
<keyword evidence="6" id="KW-0540">Nuclease</keyword>
<evidence type="ECO:0000313" key="17">
    <source>
        <dbReference type="EMBL" id="GMN50551.1"/>
    </source>
</evidence>
<feature type="compositionally biased region" description="Basic and acidic residues" evidence="14">
    <location>
        <begin position="281"/>
        <end position="295"/>
    </location>
</feature>
<comment type="caution">
    <text evidence="17">The sequence shown here is derived from an EMBL/GenBank/DDBJ whole genome shotgun (WGS) entry which is preliminary data.</text>
</comment>
<dbReference type="InterPro" id="IPR033443">
    <property type="entry name" value="PROP1-like_PPR_dom"/>
</dbReference>
<dbReference type="EMBL" id="BTGU01000034">
    <property type="protein sequence ID" value="GMN50551.1"/>
    <property type="molecule type" value="Genomic_DNA"/>
</dbReference>
<dbReference type="PROSITE" id="PS51375">
    <property type="entry name" value="PPR"/>
    <property type="match status" value="1"/>
</dbReference>
<feature type="domain" description="PROP1-like PPR" evidence="16">
    <location>
        <begin position="374"/>
        <end position="519"/>
    </location>
</feature>
<dbReference type="InterPro" id="IPR002885">
    <property type="entry name" value="PPR_rpt"/>
</dbReference>
<dbReference type="Gene3D" id="1.25.40.10">
    <property type="entry name" value="Tetratricopeptide repeat domain"/>
    <property type="match status" value="1"/>
</dbReference>
<feature type="compositionally biased region" description="Basic and acidic residues" evidence="14">
    <location>
        <begin position="174"/>
        <end position="189"/>
    </location>
</feature>
<dbReference type="Pfam" id="PF17177">
    <property type="entry name" value="PPR_long"/>
    <property type="match status" value="2"/>
</dbReference>
<evidence type="ECO:0000256" key="11">
    <source>
        <dbReference type="ARBA" id="ARBA00022842"/>
    </source>
</evidence>
<sequence length="867" mass="97198">MASSSSSSFTFNSLQQKHHLFPIPLCKYPSTFHYSSHFLIFSPPKHTRELSPLLLVRENVTRVVAAAKLSATDHKPRHTKSINTTTFQENRIGFPPLGAKDDKVEKKSGKKYVSSVVEENKMENVNKFTKGKSTRKNQNLRKIREMGDGNFSVKSLGSGDNRVGNVKSGTQVGEVKEKGKGSKKSKTESPEVQLRVGLDMCSKRGDVMSAIEFYDSAQREGIKLGQYHYTVLLYLCSSAAVGVVRPAKSGSGSRSLDGLDLSVEVSTSSFVDSDESSSSLDGRKLDESVSDDGHLSGRSGGTTDNILLNSSDVDFDGPFNEKEKLSWFCNGFVKRNFRVLDGLSRSTESDDDSSDEKDGSKNREDQKIWVDEDLKEYARQKGFEIYEKMLLDDIPMNEAALTSVARMAMSMGNGDMAFDMVKKMKSLGINPRLRSYGPALSAFCSSGDIDKAFAVEEHMLEHGVYPEEPELQALLRVSVGVGKGDKVYYLLHKLRTTVRKVSPLTADLLVSWFNSKAASRVGKTKWDKRSIKKSILNGGGGWHGQGWLGRGKWSVLQTTVGADGLCTCCGEKLAIIDLDPKETESFAKSVASIAIQREKHSSFQKFQPWSMELMLDFSVRRDSCRPRQVMPWPQRNINVVFNGIRQKLPSKKWPLIILHNRRITGPKMDEPVNRALIDKWRNADAIYATPTGSNDDWYWLYAAIKFKCLIVTNDEMRDHTFQLLGNDFFPRWKERHQVRFSFSDAGPEFHMPPPCSVVIQESEKGHWHIPISSEHEYDTERPWLCIMRAKSRVTKPDTKARSDAVETDAKSQPFNNGNPKSASQPPEEIYKNLKVILSGSMISDDHSILTEIERAEKLGGCTIDFQI</sequence>
<dbReference type="AlphaFoldDB" id="A0AA88AT81"/>
<keyword evidence="5" id="KW-0819">tRNA processing</keyword>
<evidence type="ECO:0000256" key="4">
    <source>
        <dbReference type="ARBA" id="ARBA00012179"/>
    </source>
</evidence>
<protein>
    <recommendedName>
        <fullName evidence="4">ribonuclease P</fullName>
        <ecNumber evidence="4">3.1.26.5</ecNumber>
    </recommendedName>
</protein>
<organism evidence="17 18">
    <name type="scientific">Ficus carica</name>
    <name type="common">Common fig</name>
    <dbReference type="NCBI Taxonomy" id="3494"/>
    <lineage>
        <taxon>Eukaryota</taxon>
        <taxon>Viridiplantae</taxon>
        <taxon>Streptophyta</taxon>
        <taxon>Embryophyta</taxon>
        <taxon>Tracheophyta</taxon>
        <taxon>Spermatophyta</taxon>
        <taxon>Magnoliopsida</taxon>
        <taxon>eudicotyledons</taxon>
        <taxon>Gunneridae</taxon>
        <taxon>Pentapetalae</taxon>
        <taxon>rosids</taxon>
        <taxon>fabids</taxon>
        <taxon>Rosales</taxon>
        <taxon>Moraceae</taxon>
        <taxon>Ficeae</taxon>
        <taxon>Ficus</taxon>
    </lineage>
</organism>